<dbReference type="Proteomes" id="UP000192775">
    <property type="component" value="Chromosome"/>
</dbReference>
<dbReference type="EMBL" id="CP020715">
    <property type="protein sequence ID" value="ARJ05645.1"/>
    <property type="molecule type" value="Genomic_DNA"/>
</dbReference>
<gene>
    <name evidence="1" type="ORF">B5808_10735</name>
</gene>
<sequence>MAAELLRLRLRILANALRPGAGNRGWSVVGALVAIAATVAACVALVSLRGSEIDVAREAVVIAGSVVTLSFLVGPLLFGVAGTMDPRALGILGLREGEIARGLVLTGLLTIPSAAVIVTALVTVVTWSSSLAVTLVAVLSALVAAATCVLFGRIASAFSGFLLDTRRAREIGAVLGVVLVLLLTPALVLLVLSAQGEQDGLAASLESVLSWTPLGAAWAAPADAAAGQWVVAVLKLLIAAAVLALAWLAWRGLVSVMLVAPERREAATEPGGLGWFGRTPTTPAGAIAARSLTYWARDSRYYAQMAIVPVVPIVTVFVFVFVGVPVEITALLPLPLICLFLGWAVHNDVAYDNTAVWLHVVAGRIGLADRVGRMVPVLLIAIPVVAIGSFLSVLFAGDVDALPAVLGVATCLVLSGLGFASTFSAVFPYPATRPGDSAFTSPQSTGARPFLAQGVSLVGTVLVSLPAILLGIAGLQGDVDAYWMALWVGLGTGVVVLVLGTALGARVFDRRGPEILAAAQRN</sequence>
<organism evidence="1 2">
    <name type="scientific">Cnuibacter physcomitrellae</name>
    <dbReference type="NCBI Taxonomy" id="1619308"/>
    <lineage>
        <taxon>Bacteria</taxon>
        <taxon>Bacillati</taxon>
        <taxon>Actinomycetota</taxon>
        <taxon>Actinomycetes</taxon>
        <taxon>Micrococcales</taxon>
        <taxon>Microbacteriaceae</taxon>
        <taxon>Cnuibacter</taxon>
    </lineage>
</organism>
<dbReference type="KEGG" id="cphy:B5808_10735"/>
<protein>
    <submittedName>
        <fullName evidence="1">Uncharacterized protein</fullName>
    </submittedName>
</protein>
<dbReference type="STRING" id="1619308.B5808_10735"/>
<dbReference type="RefSeq" id="WP_085019783.1">
    <property type="nucleotide sequence ID" value="NZ_BMHD01000001.1"/>
</dbReference>
<keyword evidence="2" id="KW-1185">Reference proteome</keyword>
<reference evidence="1 2" key="1">
    <citation type="submission" date="2017-04" db="EMBL/GenBank/DDBJ databases">
        <authorList>
            <person name="Afonso C.L."/>
            <person name="Miller P.J."/>
            <person name="Scott M.A."/>
            <person name="Spackman E."/>
            <person name="Goraichik I."/>
            <person name="Dimitrov K.M."/>
            <person name="Suarez D.L."/>
            <person name="Swayne D.E."/>
        </authorList>
    </citation>
    <scope>NUCLEOTIDE SEQUENCE [LARGE SCALE GENOMIC DNA]</scope>
    <source>
        <strain evidence="2">XA(T)</strain>
    </source>
</reference>
<proteinExistence type="predicted"/>
<name>A0A1X9LKA9_9MICO</name>
<evidence type="ECO:0000313" key="1">
    <source>
        <dbReference type="EMBL" id="ARJ05645.1"/>
    </source>
</evidence>
<dbReference type="AlphaFoldDB" id="A0A1X9LKA9"/>
<accession>A0A1X9LKA9</accession>
<evidence type="ECO:0000313" key="2">
    <source>
        <dbReference type="Proteomes" id="UP000192775"/>
    </source>
</evidence>